<accession>A0A1G9ETB7</accession>
<evidence type="ECO:0000256" key="2">
    <source>
        <dbReference type="ARBA" id="ARBA00022801"/>
    </source>
</evidence>
<dbReference type="Gene3D" id="3.40.91.30">
    <property type="match status" value="1"/>
</dbReference>
<dbReference type="SUPFAM" id="SSF52980">
    <property type="entry name" value="Restriction endonuclease-like"/>
    <property type="match status" value="1"/>
</dbReference>
<gene>
    <name evidence="4" type="ORF">SAMN05216187_1216</name>
</gene>
<dbReference type="InterPro" id="IPR014905">
    <property type="entry name" value="HIRAN"/>
</dbReference>
<dbReference type="GO" id="GO:0008270">
    <property type="term" value="F:zinc ion binding"/>
    <property type="evidence" value="ECO:0007669"/>
    <property type="project" value="InterPro"/>
</dbReference>
<dbReference type="STRING" id="586411.SAMN05216187_1216"/>
<feature type="domain" description="HIRAN" evidence="3">
    <location>
        <begin position="375"/>
        <end position="440"/>
    </location>
</feature>
<dbReference type="GO" id="GO:0003676">
    <property type="term" value="F:nucleic acid binding"/>
    <property type="evidence" value="ECO:0007669"/>
    <property type="project" value="InterPro"/>
</dbReference>
<dbReference type="InterPro" id="IPR011335">
    <property type="entry name" value="Restrct_endonuc-II-like"/>
</dbReference>
<dbReference type="Proteomes" id="UP000242700">
    <property type="component" value="Unassembled WGS sequence"/>
</dbReference>
<evidence type="ECO:0000259" key="3">
    <source>
        <dbReference type="Pfam" id="PF08797"/>
    </source>
</evidence>
<evidence type="ECO:0000256" key="1">
    <source>
        <dbReference type="ARBA" id="ARBA00022723"/>
    </source>
</evidence>
<evidence type="ECO:0000313" key="5">
    <source>
        <dbReference type="Proteomes" id="UP000242700"/>
    </source>
</evidence>
<dbReference type="OrthoDB" id="2991270at2"/>
<proteinExistence type="predicted"/>
<name>A0A1G9ETB7_9STAP</name>
<keyword evidence="1" id="KW-0479">Metal-binding</keyword>
<evidence type="ECO:0000313" key="4">
    <source>
        <dbReference type="EMBL" id="SDK79311.1"/>
    </source>
</evidence>
<protein>
    <submittedName>
        <fullName evidence="4">HIRAN domain-containing protein</fullName>
    </submittedName>
</protein>
<keyword evidence="2" id="KW-0378">Hydrolase</keyword>
<organism evidence="4 5">
    <name type="scientific">Jeotgalicoccus aerolatus</name>
    <dbReference type="NCBI Taxonomy" id="709510"/>
    <lineage>
        <taxon>Bacteria</taxon>
        <taxon>Bacillati</taxon>
        <taxon>Bacillota</taxon>
        <taxon>Bacilli</taxon>
        <taxon>Bacillales</taxon>
        <taxon>Staphylococcaceae</taxon>
        <taxon>Jeotgalicoccus</taxon>
    </lineage>
</organism>
<dbReference type="RefSeq" id="WP_092600233.1">
    <property type="nucleotide sequence ID" value="NZ_FNFI01000021.1"/>
</dbReference>
<sequence length="463" mass="55981">MESIINIEKKRYLNEITNELIETKSTNKELATKIEISIIPKKSTYYCRKLFKEINIPFILTSSNSKVQKLKKDFKSYNFNEEFILSEKDALLIHPKWVLDIKDYKHDFEKWERVSSTYFKINYKWRNVIRSNIKHLNYFSDISPYQLIHHFIFEEKYRELFDIALKKINYTTAYDFIILKNHGDLFESNALLYLKIENFDSNIGNRLINKLREMMISHYGYEDSNGKIKYFQFESNLHLKNNIRHSFRHDLDETFKSSMEANLARLFDHLNLKWEYEKKRFGLENLTYLPDFFLKENILVEAKGFWDKLSRNRIKHFNDEIRDYKLYLIDYDMYYTLDKKYKHVIEEWEIIENVSVPQEKLPVVGIKIAERQSFVNQLVIDEEVYLERDYKNNFDDNAIRVINKSGKMLGYISAEWTDIYAVKIDLGMIFKCTVLNIEDKFFTIKVKRKNIEDEIVYDFLSKE</sequence>
<dbReference type="EMBL" id="FNFI01000021">
    <property type="protein sequence ID" value="SDK79311.1"/>
    <property type="molecule type" value="Genomic_DNA"/>
</dbReference>
<dbReference type="GO" id="GO:0016818">
    <property type="term" value="F:hydrolase activity, acting on acid anhydrides, in phosphorus-containing anhydrides"/>
    <property type="evidence" value="ECO:0007669"/>
    <property type="project" value="InterPro"/>
</dbReference>
<reference evidence="5" key="1">
    <citation type="submission" date="2016-10" db="EMBL/GenBank/DDBJ databases">
        <authorList>
            <person name="Varghese N."/>
            <person name="Submissions S."/>
        </authorList>
    </citation>
    <scope>NUCLEOTIDE SEQUENCE [LARGE SCALE GENOMIC DNA]</scope>
    <source>
        <strain evidence="5">CGMCC 1.8911</strain>
    </source>
</reference>
<dbReference type="AlphaFoldDB" id="A0A1G9ETB7"/>
<dbReference type="Pfam" id="PF08797">
    <property type="entry name" value="HIRAN"/>
    <property type="match status" value="1"/>
</dbReference>